<dbReference type="InterPro" id="IPR051045">
    <property type="entry name" value="TonB-dependent_transducer"/>
</dbReference>
<dbReference type="OrthoDB" id="7433592at2"/>
<evidence type="ECO:0000256" key="8">
    <source>
        <dbReference type="ARBA" id="ARBA00022989"/>
    </source>
</evidence>
<dbReference type="GO" id="GO:0015031">
    <property type="term" value="P:protein transport"/>
    <property type="evidence" value="ECO:0007669"/>
    <property type="project" value="UniProtKB-KW"/>
</dbReference>
<evidence type="ECO:0000256" key="10">
    <source>
        <dbReference type="SAM" id="MobiDB-lite"/>
    </source>
</evidence>
<evidence type="ECO:0000256" key="9">
    <source>
        <dbReference type="ARBA" id="ARBA00023136"/>
    </source>
</evidence>
<protein>
    <submittedName>
        <fullName evidence="12">Cell envelope integrity protein TolA</fullName>
    </submittedName>
</protein>
<evidence type="ECO:0000256" key="5">
    <source>
        <dbReference type="ARBA" id="ARBA00022519"/>
    </source>
</evidence>
<dbReference type="PANTHER" id="PTHR33446:SF2">
    <property type="entry name" value="PROTEIN TONB"/>
    <property type="match status" value="1"/>
</dbReference>
<keyword evidence="9" id="KW-0472">Membrane</keyword>
<dbReference type="PANTHER" id="PTHR33446">
    <property type="entry name" value="PROTEIN TONB-RELATED"/>
    <property type="match status" value="1"/>
</dbReference>
<keyword evidence="6" id="KW-0812">Transmembrane</keyword>
<keyword evidence="13" id="KW-1185">Reference proteome</keyword>
<dbReference type="GO" id="GO:0098797">
    <property type="term" value="C:plasma membrane protein complex"/>
    <property type="evidence" value="ECO:0007669"/>
    <property type="project" value="TreeGrafter"/>
</dbReference>
<keyword evidence="7" id="KW-0653">Protein transport</keyword>
<feature type="compositionally biased region" description="Low complexity" evidence="10">
    <location>
        <begin position="57"/>
        <end position="67"/>
    </location>
</feature>
<reference evidence="12 13" key="2">
    <citation type="submission" date="2019-02" db="EMBL/GenBank/DDBJ databases">
        <title>'Lichenibacterium ramalinii' gen. nov. sp. nov., 'Lichenibacterium minor' gen. nov. sp. nov.</title>
        <authorList>
            <person name="Pankratov T."/>
        </authorList>
    </citation>
    <scope>NUCLEOTIDE SEQUENCE [LARGE SCALE GENOMIC DNA]</scope>
    <source>
        <strain evidence="12 13">RmlP001</strain>
    </source>
</reference>
<dbReference type="GO" id="GO:0031992">
    <property type="term" value="F:energy transducer activity"/>
    <property type="evidence" value="ECO:0007669"/>
    <property type="project" value="TreeGrafter"/>
</dbReference>
<dbReference type="Pfam" id="PF03544">
    <property type="entry name" value="TonB_C"/>
    <property type="match status" value="1"/>
</dbReference>
<evidence type="ECO:0000313" key="12">
    <source>
        <dbReference type="EMBL" id="RYB02600.1"/>
    </source>
</evidence>
<evidence type="ECO:0000256" key="2">
    <source>
        <dbReference type="ARBA" id="ARBA00006555"/>
    </source>
</evidence>
<keyword evidence="3" id="KW-0813">Transport</keyword>
<dbReference type="GO" id="GO:0043213">
    <property type="term" value="P:bacteriocin transport"/>
    <property type="evidence" value="ECO:0007669"/>
    <property type="project" value="InterPro"/>
</dbReference>
<comment type="caution">
    <text evidence="12">The sequence shown here is derived from an EMBL/GenBank/DDBJ whole genome shotgun (WGS) entry which is preliminary data.</text>
</comment>
<feature type="region of interest" description="Disordered" evidence="10">
    <location>
        <begin position="1"/>
        <end position="67"/>
    </location>
</feature>
<keyword evidence="4" id="KW-1003">Cell membrane</keyword>
<evidence type="ECO:0000259" key="11">
    <source>
        <dbReference type="PROSITE" id="PS52015"/>
    </source>
</evidence>
<dbReference type="InterPro" id="IPR006260">
    <property type="entry name" value="TonB/TolA_C"/>
</dbReference>
<gene>
    <name evidence="12" type="primary">tolA</name>
    <name evidence="12" type="ORF">D3272_20515</name>
</gene>
<dbReference type="AlphaFoldDB" id="A0A4Q2RC70"/>
<feature type="domain" description="TonB C-terminal" evidence="11">
    <location>
        <begin position="69"/>
        <end position="157"/>
    </location>
</feature>
<evidence type="ECO:0000256" key="3">
    <source>
        <dbReference type="ARBA" id="ARBA00022448"/>
    </source>
</evidence>
<evidence type="ECO:0000256" key="7">
    <source>
        <dbReference type="ARBA" id="ARBA00022927"/>
    </source>
</evidence>
<accession>A0A4Q2RC70</accession>
<feature type="compositionally biased region" description="Basic and acidic residues" evidence="10">
    <location>
        <begin position="1"/>
        <end position="43"/>
    </location>
</feature>
<dbReference type="EMBL" id="QYBC01000019">
    <property type="protein sequence ID" value="RYB02600.1"/>
    <property type="molecule type" value="Genomic_DNA"/>
</dbReference>
<evidence type="ECO:0000256" key="4">
    <source>
        <dbReference type="ARBA" id="ARBA00022475"/>
    </source>
</evidence>
<organism evidence="12 13">
    <name type="scientific">Lichenibacterium ramalinae</name>
    <dbReference type="NCBI Taxonomy" id="2316527"/>
    <lineage>
        <taxon>Bacteria</taxon>
        <taxon>Pseudomonadati</taxon>
        <taxon>Pseudomonadota</taxon>
        <taxon>Alphaproteobacteria</taxon>
        <taxon>Hyphomicrobiales</taxon>
        <taxon>Lichenihabitantaceae</taxon>
        <taxon>Lichenibacterium</taxon>
    </lineage>
</organism>
<keyword evidence="5" id="KW-0997">Cell inner membrane</keyword>
<dbReference type="NCBIfam" id="TIGR02794">
    <property type="entry name" value="tolA_full"/>
    <property type="match status" value="1"/>
</dbReference>
<dbReference type="Proteomes" id="UP000289411">
    <property type="component" value="Unassembled WGS sequence"/>
</dbReference>
<dbReference type="InterPro" id="IPR014161">
    <property type="entry name" value="Tol-Pal_TolA"/>
</dbReference>
<dbReference type="Gene3D" id="3.30.1150.10">
    <property type="match status" value="1"/>
</dbReference>
<evidence type="ECO:0000256" key="1">
    <source>
        <dbReference type="ARBA" id="ARBA00004383"/>
    </source>
</evidence>
<dbReference type="SUPFAM" id="SSF74653">
    <property type="entry name" value="TolA/TonB C-terminal domain"/>
    <property type="match status" value="1"/>
</dbReference>
<dbReference type="GO" id="GO:0019534">
    <property type="term" value="F:toxin transmembrane transporter activity"/>
    <property type="evidence" value="ECO:0007669"/>
    <property type="project" value="InterPro"/>
</dbReference>
<comment type="subcellular location">
    <subcellularLocation>
        <location evidence="1">Cell inner membrane</location>
        <topology evidence="1">Single-pass membrane protein</topology>
        <orientation evidence="1">Periplasmic side</orientation>
    </subcellularLocation>
</comment>
<proteinExistence type="inferred from homology"/>
<dbReference type="PROSITE" id="PS52015">
    <property type="entry name" value="TONB_CTD"/>
    <property type="match status" value="1"/>
</dbReference>
<evidence type="ECO:0000256" key="6">
    <source>
        <dbReference type="ARBA" id="ARBA00022692"/>
    </source>
</evidence>
<sequence>MPEPAKPDPRQLAREAARRRARADARAQARADARAGRDADRAAARGAVAREGGGPDAGAAASRPAASGAEVASWRGAVVAHLDAYKPVSPSGAGGTVRVAFTVDRGGRVTSASVAGSSGDPSLDAAALAMVRRASPVPAPPDELGGRIALAVPVRFH</sequence>
<name>A0A4Q2RC70_9HYPH</name>
<reference evidence="12 13" key="1">
    <citation type="submission" date="2018-09" db="EMBL/GenBank/DDBJ databases">
        <authorList>
            <person name="Grouzdev D.S."/>
            <person name="Krutkina M.S."/>
        </authorList>
    </citation>
    <scope>NUCLEOTIDE SEQUENCE [LARGE SCALE GENOMIC DNA]</scope>
    <source>
        <strain evidence="12 13">RmlP001</strain>
    </source>
</reference>
<comment type="similarity">
    <text evidence="2">Belongs to the TonB family.</text>
</comment>
<keyword evidence="8" id="KW-1133">Transmembrane helix</keyword>
<dbReference type="InterPro" id="IPR037682">
    <property type="entry name" value="TonB_C"/>
</dbReference>
<dbReference type="NCBIfam" id="TIGR01352">
    <property type="entry name" value="tonB_Cterm"/>
    <property type="match status" value="1"/>
</dbReference>
<evidence type="ECO:0000313" key="13">
    <source>
        <dbReference type="Proteomes" id="UP000289411"/>
    </source>
</evidence>